<dbReference type="RefSeq" id="WP_051521132.1">
    <property type="nucleotide sequence ID" value="NZ_KK088562.1"/>
</dbReference>
<keyword evidence="1" id="KW-1133">Transmembrane helix</keyword>
<feature type="transmembrane region" description="Helical" evidence="1">
    <location>
        <begin position="71"/>
        <end position="91"/>
    </location>
</feature>
<evidence type="ECO:0000256" key="1">
    <source>
        <dbReference type="SAM" id="Phobius"/>
    </source>
</evidence>
<dbReference type="OrthoDB" id="7867991at2"/>
<organism evidence="2 3">
    <name type="scientific">Rubellimicrobium mesophilum DSM 19309</name>
    <dbReference type="NCBI Taxonomy" id="442562"/>
    <lineage>
        <taxon>Bacteria</taxon>
        <taxon>Pseudomonadati</taxon>
        <taxon>Pseudomonadota</taxon>
        <taxon>Alphaproteobacteria</taxon>
        <taxon>Rhodobacterales</taxon>
        <taxon>Roseobacteraceae</taxon>
        <taxon>Rubellimicrobium</taxon>
    </lineage>
</organism>
<proteinExistence type="predicted"/>
<dbReference type="EMBL" id="AOSK01000036">
    <property type="protein sequence ID" value="EYD77084.1"/>
    <property type="molecule type" value="Genomic_DNA"/>
</dbReference>
<comment type="caution">
    <text evidence="2">The sequence shown here is derived from an EMBL/GenBank/DDBJ whole genome shotgun (WGS) entry which is preliminary data.</text>
</comment>
<dbReference type="AlphaFoldDB" id="A0A017HTN8"/>
<keyword evidence="1" id="KW-0812">Transmembrane</keyword>
<keyword evidence="1" id="KW-0472">Membrane</keyword>
<reference evidence="2 3" key="1">
    <citation type="submission" date="2013-02" db="EMBL/GenBank/DDBJ databases">
        <authorList>
            <person name="Fiebig A."/>
            <person name="Goeker M."/>
            <person name="Klenk H.-P.P."/>
        </authorList>
    </citation>
    <scope>NUCLEOTIDE SEQUENCE [LARGE SCALE GENOMIC DNA]</scope>
    <source>
        <strain evidence="2 3">DSM 19309</strain>
    </source>
</reference>
<name>A0A017HTN8_9RHOB</name>
<gene>
    <name evidence="2" type="ORF">Rumeso_01343</name>
</gene>
<protein>
    <submittedName>
        <fullName evidence="2">Uncharacterized protein</fullName>
    </submittedName>
</protein>
<evidence type="ECO:0000313" key="2">
    <source>
        <dbReference type="EMBL" id="EYD77084.1"/>
    </source>
</evidence>
<dbReference type="STRING" id="442562.Rumeso_01343"/>
<accession>A0A017HTN8</accession>
<dbReference type="HOGENOM" id="CLU_112064_0_0_5"/>
<evidence type="ECO:0000313" key="3">
    <source>
        <dbReference type="Proteomes" id="UP000019666"/>
    </source>
</evidence>
<dbReference type="Proteomes" id="UP000019666">
    <property type="component" value="Unassembled WGS sequence"/>
</dbReference>
<feature type="transmembrane region" description="Helical" evidence="1">
    <location>
        <begin position="46"/>
        <end position="65"/>
    </location>
</feature>
<sequence length="195" mass="20582">MSQPGATNPSEGREDILPFEVRQAFWGYVIRGTAGPPILVQVAQGLVLSLGAACAAAALAVAALTPDDAGGLSLMRLGASAVLMAFALLFLRYASRGGVVELHVDLARGELREVVRHRVGRASTLGAHGFDPSASLHIRRDGAGGGHRTLILHHRGSRDGLCIAQGPEHALQTLRRRLEHDIRLHAGARPIPVLA</sequence>
<keyword evidence="3" id="KW-1185">Reference proteome</keyword>